<dbReference type="AlphaFoldDB" id="A0A6M8SSJ1"/>
<dbReference type="Gene3D" id="2.40.420.20">
    <property type="match status" value="1"/>
</dbReference>
<dbReference type="EMBL" id="CP054145">
    <property type="protein sequence ID" value="QKJ68293.1"/>
    <property type="molecule type" value="Genomic_DNA"/>
</dbReference>
<evidence type="ECO:0000259" key="9">
    <source>
        <dbReference type="Pfam" id="PF25940"/>
    </source>
</evidence>
<evidence type="ECO:0000256" key="3">
    <source>
        <dbReference type="ARBA" id="ARBA00022692"/>
    </source>
</evidence>
<organism evidence="10 11">
    <name type="scientific">Deefgea piscis</name>
    <dbReference type="NCBI Taxonomy" id="2739061"/>
    <lineage>
        <taxon>Bacteria</taxon>
        <taxon>Pseudomonadati</taxon>
        <taxon>Pseudomonadota</taxon>
        <taxon>Betaproteobacteria</taxon>
        <taxon>Neisseriales</taxon>
        <taxon>Chitinibacteraceae</taxon>
        <taxon>Deefgea</taxon>
    </lineage>
</organism>
<dbReference type="InterPro" id="IPR050465">
    <property type="entry name" value="UPF0194_transport"/>
</dbReference>
<evidence type="ECO:0000256" key="1">
    <source>
        <dbReference type="ARBA" id="ARBA00004196"/>
    </source>
</evidence>
<proteinExistence type="predicted"/>
<evidence type="ECO:0000313" key="10">
    <source>
        <dbReference type="EMBL" id="QKJ68293.1"/>
    </source>
</evidence>
<keyword evidence="10" id="KW-0614">Plasmid</keyword>
<keyword evidence="6" id="KW-0472">Membrane</keyword>
<keyword evidence="11" id="KW-1185">Reference proteome</keyword>
<dbReference type="InterPro" id="IPR058625">
    <property type="entry name" value="MdtA-like_BSH"/>
</dbReference>
<dbReference type="Pfam" id="PF25940">
    <property type="entry name" value="LcnD_C"/>
    <property type="match status" value="1"/>
</dbReference>
<keyword evidence="5 7" id="KW-0175">Coiled coil</keyword>
<feature type="coiled-coil region" evidence="7">
    <location>
        <begin position="200"/>
        <end position="227"/>
    </location>
</feature>
<dbReference type="KEGG" id="dee:HQN60_15905"/>
<dbReference type="Pfam" id="PF25917">
    <property type="entry name" value="BSH_RND"/>
    <property type="match status" value="1"/>
</dbReference>
<gene>
    <name evidence="10" type="ORF">HQN60_15905</name>
</gene>
<protein>
    <submittedName>
        <fullName evidence="10">HlyD family efflux transporter periplasmic adaptor subunit</fullName>
    </submittedName>
</protein>
<name>A0A6M8SSJ1_9NEIS</name>
<dbReference type="RefSeq" id="WP_173534794.1">
    <property type="nucleotide sequence ID" value="NZ_CP054145.1"/>
</dbReference>
<dbReference type="GO" id="GO:0030313">
    <property type="term" value="C:cell envelope"/>
    <property type="evidence" value="ECO:0007669"/>
    <property type="project" value="UniProtKB-SubCell"/>
</dbReference>
<evidence type="ECO:0000256" key="7">
    <source>
        <dbReference type="SAM" id="Coils"/>
    </source>
</evidence>
<keyword evidence="4" id="KW-1133">Transmembrane helix</keyword>
<evidence type="ECO:0000256" key="5">
    <source>
        <dbReference type="ARBA" id="ARBA00023054"/>
    </source>
</evidence>
<evidence type="ECO:0000313" key="11">
    <source>
        <dbReference type="Proteomes" id="UP000504844"/>
    </source>
</evidence>
<feature type="domain" description="LcnD-like C-terminal" evidence="9">
    <location>
        <begin position="269"/>
        <end position="355"/>
    </location>
</feature>
<accession>A0A6M8SSJ1</accession>
<feature type="domain" description="Multidrug resistance protein MdtA-like barrel-sandwich hybrid" evidence="8">
    <location>
        <begin position="64"/>
        <end position="236"/>
    </location>
</feature>
<dbReference type="InterPro" id="IPR058795">
    <property type="entry name" value="LcnD_C"/>
</dbReference>
<evidence type="ECO:0000259" key="8">
    <source>
        <dbReference type="Pfam" id="PF25917"/>
    </source>
</evidence>
<geneLocation type="plasmid" evidence="10 11">
    <name>unnamed2</name>
</geneLocation>
<dbReference type="SUPFAM" id="SSF111369">
    <property type="entry name" value="HlyD-like secretion proteins"/>
    <property type="match status" value="1"/>
</dbReference>
<dbReference type="PANTHER" id="PTHR32347">
    <property type="entry name" value="EFFLUX SYSTEM COMPONENT YKNX-RELATED"/>
    <property type="match status" value="1"/>
</dbReference>
<evidence type="ECO:0000256" key="6">
    <source>
        <dbReference type="ARBA" id="ARBA00023136"/>
    </source>
</evidence>
<comment type="subcellular location">
    <subcellularLocation>
        <location evidence="1">Cell envelope</location>
    </subcellularLocation>
    <subcellularLocation>
        <location evidence="2">Membrane</location>
    </subcellularLocation>
</comment>
<evidence type="ECO:0000256" key="2">
    <source>
        <dbReference type="ARBA" id="ARBA00004370"/>
    </source>
</evidence>
<sequence>MTNLSKKKKVGLLVGVTIFILVIGAGLTYGRTHEVAQPNMLRVEPQEVIQRIALVGRIEPSVLVTMSAPFDGSIVQIHAEEGLKVERDQLLASFDPSNLEIQLREALAVKLKAERSVQEFDKWAQSSEVMRAKRTLTGIQFNLSDTEHKLAETRLLFEQGIVPKMELDTLVQQQKSLKLDAQAADVELQAVIAKAHGDARRIAEMELANAQAKYETLQAQLARKEVRAPFAGVIVRVPSNSAENTSTETIQVGGNVRRDQPLFGLANLEQLKVTAKVDEVDVNRLHEGMNVDITGDGFEGVPLTGQITRIASQSSTSSEGSGARYDISVSIPKLLPEQRKQMRLGMSANLSVIAYKNPSAVVVPASAIHAKDGRYYVRIVGKSQHQVTMKPVTLGRSLENGVEVNGLPTGIEIVY</sequence>
<dbReference type="Gene3D" id="2.40.50.100">
    <property type="match status" value="1"/>
</dbReference>
<evidence type="ECO:0000256" key="4">
    <source>
        <dbReference type="ARBA" id="ARBA00022989"/>
    </source>
</evidence>
<dbReference type="Proteomes" id="UP000504844">
    <property type="component" value="Plasmid unnamed2"/>
</dbReference>
<dbReference type="Gene3D" id="2.40.30.170">
    <property type="match status" value="1"/>
</dbReference>
<reference evidence="10 11" key="1">
    <citation type="submission" date="2020-05" db="EMBL/GenBank/DDBJ databases">
        <title>Complete genome sequence of Deefgea sp. D17.</title>
        <authorList>
            <person name="Bae J.-W."/>
            <person name="Han J.E."/>
        </authorList>
    </citation>
    <scope>NUCLEOTIDE SEQUENCE [LARGE SCALE GENOMIC DNA]</scope>
    <source>
        <strain evidence="10 11">D17</strain>
        <plasmid evidence="10 11">unnamed2</plasmid>
    </source>
</reference>
<keyword evidence="3" id="KW-0812">Transmembrane</keyword>